<dbReference type="Pfam" id="PF02896">
    <property type="entry name" value="PEP-utilizers_C"/>
    <property type="match status" value="1"/>
</dbReference>
<comment type="catalytic activity">
    <reaction evidence="14 15">
        <text>pyruvate + ATP + H2O = phosphoenolpyruvate + AMP + phosphate + 2 H(+)</text>
        <dbReference type="Rhea" id="RHEA:11364"/>
        <dbReference type="ChEBI" id="CHEBI:15361"/>
        <dbReference type="ChEBI" id="CHEBI:15377"/>
        <dbReference type="ChEBI" id="CHEBI:15378"/>
        <dbReference type="ChEBI" id="CHEBI:30616"/>
        <dbReference type="ChEBI" id="CHEBI:43474"/>
        <dbReference type="ChEBI" id="CHEBI:58702"/>
        <dbReference type="ChEBI" id="CHEBI:456215"/>
        <dbReference type="EC" id="2.7.9.2"/>
    </reaction>
</comment>
<dbReference type="FunFam" id="3.30.470.20:FF:000017">
    <property type="entry name" value="Phosphoenolpyruvate synthase"/>
    <property type="match status" value="1"/>
</dbReference>
<dbReference type="InterPro" id="IPR018274">
    <property type="entry name" value="PEP_util_AS"/>
</dbReference>
<dbReference type="Pfam" id="PF01326">
    <property type="entry name" value="PPDK_N"/>
    <property type="match status" value="1"/>
</dbReference>
<sequence length="788" mass="86634">MSYVIGFDKLRMTDVDTVGGKNASLGEMISQLADAGVRVPGGFATTAEAFRVFLKNKDLDKRIQQRLDALDADDVRELAAAGAEIRQWIIDTPFPAEFEQAVRDAFAELDADGKGSFAVRSSATAEDLPDASFAGQQETYLNVVGIDEVLSKIHHVFASLYNDRAISYRVHKGYAHAEVALSAGIQRMVRSDKGSAGVMFTLDTESGFKDVVFLTSSYGLGETVVQGSVNPDEFYVYKPTLASGHYPIISRRIGSKLIKMEFDEGRTTDHAVRTVDVPVSERNRYSLSDEEVIELARYATIIEKHYQRPMDIEWGRDGIDGKIYILQARPETVKSQQGSNDVQERYRLKATGDVLVTGRAIGQKIGSGKVRIVADASEMDLVKPGDVLVTDMTDPNWEPIMKLASAIVTNRGGRTCHAAIIARELGIPAVVGCNNATDVLKEGQEVTVSCAEGDEGRIYDGLLETEIEEVSWGQMPEIGLKVMMNVGNPQLAFDFSQIPNDGVGLARLEFIINNNIAIHPKAVLDYPNVDSDLKKAVESAARGYASPRAFFVEKLAEGIATLAASFYPKPVIVRLSDFKSNEYRKLVGGSRYEPEEENPMLGFRGVARYLSEDFAECFKMECEALKKVRDEMGLTNVEIMVPFVRTLGQAERVVELLASHGLARGENGLRLIMMCEVPSNAILAEKFLQYFDGFSIGSNDMTQLTLGLDRDSGMELLAADFDERDEAVKFMLSRAIKACLAQNKYVGICGQGPSDHPDLAKWLSEEGIISLSLNPDTVVDTWQRLAKA</sequence>
<evidence type="ECO:0000256" key="12">
    <source>
        <dbReference type="ARBA" id="ARBA00022842"/>
    </source>
</evidence>
<organism evidence="19 20">
    <name type="scientific">Alcaligenes faecalis</name>
    <dbReference type="NCBI Taxonomy" id="511"/>
    <lineage>
        <taxon>Bacteria</taxon>
        <taxon>Pseudomonadati</taxon>
        <taxon>Pseudomonadota</taxon>
        <taxon>Betaproteobacteria</taxon>
        <taxon>Burkholderiales</taxon>
        <taxon>Alcaligenaceae</taxon>
        <taxon>Alcaligenes</taxon>
    </lineage>
</organism>
<evidence type="ECO:0000313" key="19">
    <source>
        <dbReference type="EMBL" id="UPL23142.1"/>
    </source>
</evidence>
<keyword evidence="10 15" id="KW-0418">Kinase</keyword>
<dbReference type="InterPro" id="IPR023151">
    <property type="entry name" value="PEP_util_CS"/>
</dbReference>
<dbReference type="Gene3D" id="3.50.30.10">
    <property type="entry name" value="Phosphohistidine domain"/>
    <property type="match status" value="1"/>
</dbReference>
<keyword evidence="7 15" id="KW-0808">Transferase</keyword>
<dbReference type="InterPro" id="IPR008279">
    <property type="entry name" value="PEP-util_enz_mobile_dom"/>
</dbReference>
<dbReference type="SUPFAM" id="SSF52009">
    <property type="entry name" value="Phosphohistidine domain"/>
    <property type="match status" value="1"/>
</dbReference>
<dbReference type="Gene3D" id="3.30.470.20">
    <property type="entry name" value="ATP-grasp fold, B domain"/>
    <property type="match status" value="1"/>
</dbReference>
<reference evidence="19" key="1">
    <citation type="submission" date="2022-04" db="EMBL/GenBank/DDBJ databases">
        <title>Genomic mining of Alcaligenes faecalis D334 producing ectoin and derivatives.</title>
        <authorList>
            <person name="Doan V.T."/>
            <person name="Quach N.T."/>
            <person name="Vu T.-H.-N."/>
            <person name="Phi Q.-T."/>
        </authorList>
    </citation>
    <scope>NUCLEOTIDE SEQUENCE</scope>
    <source>
        <strain evidence="19">D334</strain>
    </source>
</reference>
<dbReference type="PIRSF" id="PIRSF000854">
    <property type="entry name" value="PEP_synthase"/>
    <property type="match status" value="1"/>
</dbReference>
<keyword evidence="9 15" id="KW-0547">Nucleotide-binding</keyword>
<dbReference type="PROSITE" id="PS00742">
    <property type="entry name" value="PEP_ENZYMES_2"/>
    <property type="match status" value="1"/>
</dbReference>
<dbReference type="InterPro" id="IPR013815">
    <property type="entry name" value="ATP_grasp_subdomain_1"/>
</dbReference>
<evidence type="ECO:0000259" key="16">
    <source>
        <dbReference type="Pfam" id="PF00391"/>
    </source>
</evidence>
<dbReference type="InterPro" id="IPR002192">
    <property type="entry name" value="PPDK_AMP/ATP-bd"/>
</dbReference>
<dbReference type="EMBL" id="CP095873">
    <property type="protein sequence ID" value="UPL23142.1"/>
    <property type="molecule type" value="Genomic_DNA"/>
</dbReference>
<evidence type="ECO:0000256" key="7">
    <source>
        <dbReference type="ARBA" id="ARBA00022679"/>
    </source>
</evidence>
<comment type="pathway">
    <text evidence="3 15">Carbohydrate biosynthesis; gluconeogenesis.</text>
</comment>
<dbReference type="SUPFAM" id="SSF51621">
    <property type="entry name" value="Phosphoenolpyruvate/pyruvate domain"/>
    <property type="match status" value="1"/>
</dbReference>
<evidence type="ECO:0000256" key="13">
    <source>
        <dbReference type="ARBA" id="ARBA00033470"/>
    </source>
</evidence>
<dbReference type="PANTHER" id="PTHR43030">
    <property type="entry name" value="PHOSPHOENOLPYRUVATE SYNTHASE"/>
    <property type="match status" value="1"/>
</dbReference>
<dbReference type="GO" id="GO:0008986">
    <property type="term" value="F:pyruvate, water dikinase activity"/>
    <property type="evidence" value="ECO:0007669"/>
    <property type="project" value="UniProtKB-EC"/>
</dbReference>
<dbReference type="PROSITE" id="PS00370">
    <property type="entry name" value="PEP_ENZYMES_PHOS_SITE"/>
    <property type="match status" value="1"/>
</dbReference>
<evidence type="ECO:0000256" key="8">
    <source>
        <dbReference type="ARBA" id="ARBA00022723"/>
    </source>
</evidence>
<dbReference type="GO" id="GO:0005524">
    <property type="term" value="F:ATP binding"/>
    <property type="evidence" value="ECO:0007669"/>
    <property type="project" value="UniProtKB-KW"/>
</dbReference>
<evidence type="ECO:0000256" key="4">
    <source>
        <dbReference type="ARBA" id="ARBA00007837"/>
    </source>
</evidence>
<dbReference type="EC" id="2.7.9.2" evidence="5 15"/>
<keyword evidence="11 15" id="KW-0067">ATP-binding</keyword>
<dbReference type="NCBIfam" id="NF005057">
    <property type="entry name" value="PRK06464.1"/>
    <property type="match status" value="1"/>
</dbReference>
<evidence type="ECO:0000259" key="17">
    <source>
        <dbReference type="Pfam" id="PF01326"/>
    </source>
</evidence>
<dbReference type="GeneID" id="96773475"/>
<dbReference type="FunFam" id="3.20.20.60:FF:000010">
    <property type="entry name" value="Phosphoenolpyruvate synthase"/>
    <property type="match status" value="1"/>
</dbReference>
<gene>
    <name evidence="19" type="primary">ppsA</name>
    <name evidence="19" type="ORF">MXF72_08710</name>
</gene>
<evidence type="ECO:0000256" key="9">
    <source>
        <dbReference type="ARBA" id="ARBA00022741"/>
    </source>
</evidence>
<dbReference type="FunFam" id="3.50.30.10:FF:000002">
    <property type="entry name" value="Phosphoenolpyruvate synthase"/>
    <property type="match status" value="1"/>
</dbReference>
<dbReference type="InterPro" id="IPR000121">
    <property type="entry name" value="PEP_util_C"/>
</dbReference>
<comment type="function">
    <text evidence="2 15">Catalyzes the phosphorylation of pyruvate to phosphoenolpyruvate.</text>
</comment>
<dbReference type="InterPro" id="IPR036637">
    <property type="entry name" value="Phosphohistidine_dom_sf"/>
</dbReference>
<name>A0AAE9HGN0_ALCFA</name>
<feature type="domain" description="PEP-utilising enzyme mobile" evidence="16">
    <location>
        <begin position="383"/>
        <end position="453"/>
    </location>
</feature>
<accession>A0AAE9HGN0</accession>
<dbReference type="InterPro" id="IPR006319">
    <property type="entry name" value="PEP_synth"/>
</dbReference>
<feature type="domain" description="PEP-utilising enzyme C-terminal" evidence="18">
    <location>
        <begin position="479"/>
        <end position="787"/>
    </location>
</feature>
<dbReference type="RefSeq" id="WP_021446560.1">
    <property type="nucleotide sequence ID" value="NZ_CP021883.1"/>
</dbReference>
<dbReference type="Proteomes" id="UP000830925">
    <property type="component" value="Chromosome"/>
</dbReference>
<evidence type="ECO:0000256" key="2">
    <source>
        <dbReference type="ARBA" id="ARBA00002988"/>
    </source>
</evidence>
<evidence type="ECO:0000313" key="20">
    <source>
        <dbReference type="Proteomes" id="UP000830925"/>
    </source>
</evidence>
<evidence type="ECO:0000256" key="11">
    <source>
        <dbReference type="ARBA" id="ARBA00022840"/>
    </source>
</evidence>
<dbReference type="Gene3D" id="3.20.20.60">
    <property type="entry name" value="Phosphoenolpyruvate-binding domains"/>
    <property type="match status" value="1"/>
</dbReference>
<dbReference type="SUPFAM" id="SSF56059">
    <property type="entry name" value="Glutathione synthetase ATP-binding domain-like"/>
    <property type="match status" value="1"/>
</dbReference>
<keyword evidence="12 15" id="KW-0460">Magnesium</keyword>
<comment type="cofactor">
    <cofactor evidence="1 15">
        <name>Mg(2+)</name>
        <dbReference type="ChEBI" id="CHEBI:18420"/>
    </cofactor>
</comment>
<dbReference type="Pfam" id="PF00391">
    <property type="entry name" value="PEP-utilizers"/>
    <property type="match status" value="1"/>
</dbReference>
<evidence type="ECO:0000256" key="5">
    <source>
        <dbReference type="ARBA" id="ARBA00011996"/>
    </source>
</evidence>
<proteinExistence type="inferred from homology"/>
<dbReference type="AlphaFoldDB" id="A0AAE9HGN0"/>
<dbReference type="PANTHER" id="PTHR43030:SF1">
    <property type="entry name" value="PHOSPHOENOLPYRUVATE SYNTHASE"/>
    <property type="match status" value="1"/>
</dbReference>
<comment type="similarity">
    <text evidence="4 15">Belongs to the PEP-utilizing enzyme family.</text>
</comment>
<protein>
    <recommendedName>
        <fullName evidence="6 15">Phosphoenolpyruvate synthase</fullName>
        <shortName evidence="15">PEP synthase</shortName>
        <ecNumber evidence="5 15">2.7.9.2</ecNumber>
    </recommendedName>
    <alternativeName>
        <fullName evidence="13 15">Pyruvate, water dikinase</fullName>
    </alternativeName>
</protein>
<dbReference type="NCBIfam" id="TIGR01418">
    <property type="entry name" value="PEP_synth"/>
    <property type="match status" value="1"/>
</dbReference>
<dbReference type="InterPro" id="IPR015813">
    <property type="entry name" value="Pyrv/PenolPyrv_kinase-like_dom"/>
</dbReference>
<keyword evidence="8 15" id="KW-0479">Metal-binding</keyword>
<evidence type="ECO:0000256" key="3">
    <source>
        <dbReference type="ARBA" id="ARBA00004742"/>
    </source>
</evidence>
<evidence type="ECO:0000256" key="15">
    <source>
        <dbReference type="PIRNR" id="PIRNR000854"/>
    </source>
</evidence>
<evidence type="ECO:0000256" key="10">
    <source>
        <dbReference type="ARBA" id="ARBA00022777"/>
    </source>
</evidence>
<evidence type="ECO:0000256" key="6">
    <source>
        <dbReference type="ARBA" id="ARBA00021623"/>
    </source>
</evidence>
<evidence type="ECO:0000256" key="1">
    <source>
        <dbReference type="ARBA" id="ARBA00001946"/>
    </source>
</evidence>
<dbReference type="InterPro" id="IPR040442">
    <property type="entry name" value="Pyrv_kinase-like_dom_sf"/>
</dbReference>
<dbReference type="Gene3D" id="3.30.1490.20">
    <property type="entry name" value="ATP-grasp fold, A domain"/>
    <property type="match status" value="1"/>
</dbReference>
<dbReference type="GO" id="GO:0046872">
    <property type="term" value="F:metal ion binding"/>
    <property type="evidence" value="ECO:0007669"/>
    <property type="project" value="UniProtKB-KW"/>
</dbReference>
<evidence type="ECO:0000259" key="18">
    <source>
        <dbReference type="Pfam" id="PF02896"/>
    </source>
</evidence>
<evidence type="ECO:0000256" key="14">
    <source>
        <dbReference type="ARBA" id="ARBA00047700"/>
    </source>
</evidence>
<feature type="domain" description="Pyruvate phosphate dikinase AMP/ATP-binding" evidence="17">
    <location>
        <begin position="16"/>
        <end position="348"/>
    </location>
</feature>
<dbReference type="FunFam" id="3.30.1490.20:FF:000010">
    <property type="entry name" value="Phosphoenolpyruvate synthase"/>
    <property type="match status" value="1"/>
</dbReference>